<evidence type="ECO:0000313" key="2">
    <source>
        <dbReference type="EMBL" id="CAD9508299.1"/>
    </source>
</evidence>
<keyword evidence="1" id="KW-1133">Transmembrane helix</keyword>
<accession>A0A7S2MXR9</accession>
<dbReference type="EMBL" id="HBGU01057113">
    <property type="protein sequence ID" value="CAD9508299.1"/>
    <property type="molecule type" value="Transcribed_RNA"/>
</dbReference>
<feature type="transmembrane region" description="Helical" evidence="1">
    <location>
        <begin position="30"/>
        <end position="50"/>
    </location>
</feature>
<keyword evidence="1" id="KW-0812">Transmembrane</keyword>
<feature type="transmembrane region" description="Helical" evidence="1">
    <location>
        <begin position="105"/>
        <end position="126"/>
    </location>
</feature>
<organism evidence="2">
    <name type="scientific">Haptolina brevifila</name>
    <dbReference type="NCBI Taxonomy" id="156173"/>
    <lineage>
        <taxon>Eukaryota</taxon>
        <taxon>Haptista</taxon>
        <taxon>Haptophyta</taxon>
        <taxon>Prymnesiophyceae</taxon>
        <taxon>Prymnesiales</taxon>
        <taxon>Prymnesiaceae</taxon>
        <taxon>Haptolina</taxon>
    </lineage>
</organism>
<proteinExistence type="predicted"/>
<feature type="transmembrane region" description="Helical" evidence="1">
    <location>
        <begin position="320"/>
        <end position="339"/>
    </location>
</feature>
<reference evidence="2" key="1">
    <citation type="submission" date="2021-01" db="EMBL/GenBank/DDBJ databases">
        <authorList>
            <person name="Corre E."/>
            <person name="Pelletier E."/>
            <person name="Niang G."/>
            <person name="Scheremetjew M."/>
            <person name="Finn R."/>
            <person name="Kale V."/>
            <person name="Holt S."/>
            <person name="Cochrane G."/>
            <person name="Meng A."/>
            <person name="Brown T."/>
            <person name="Cohen L."/>
        </authorList>
    </citation>
    <scope>NUCLEOTIDE SEQUENCE</scope>
    <source>
        <strain evidence="2">UTEX LB 985</strain>
    </source>
</reference>
<feature type="transmembrane region" description="Helical" evidence="1">
    <location>
        <begin position="228"/>
        <end position="246"/>
    </location>
</feature>
<name>A0A7S2MXR9_9EUKA</name>
<feature type="transmembrane region" description="Helical" evidence="1">
    <location>
        <begin position="266"/>
        <end position="287"/>
    </location>
</feature>
<gene>
    <name evidence="2" type="ORF">CBRE1094_LOCUS31067</name>
</gene>
<evidence type="ECO:0000256" key="1">
    <source>
        <dbReference type="SAM" id="Phobius"/>
    </source>
</evidence>
<dbReference type="AlphaFoldDB" id="A0A7S2MXR9"/>
<sequence>MAQVSPFHDKVELEAEQKQSKQVAVTGPALYGRMLLTGCCKCILPIAFILMSKPVAESMGGKDEMQEQLEQIAGGLLIYTFAYGCWGEIMEQFEKSAGDVGGQQWWVYALAITITLLFSPLFYIVFENQNPSVPIFDFGVTGSAEAVCPEHPSVAHLNFSAALCSCSQARKGTAGSPTCAAAAVYSMMDLAPYLIGFALDGMVLVLLEGDEEMFSCGMIATKEHRITIFFTVFLKPIMFALDNVLTGTAMASTLVGVSVSTGIGVWPLYILNCSFCIIGVIVAMFWHFVTSFAPHQWKVLLRLAFMTLAALSFLDNGLDMIRNGITFYVGMGFVVGWVLKLLGSLVDDVIEPYFAGKPTYHSETKVVAIDTRTPS</sequence>
<protein>
    <submittedName>
        <fullName evidence="2">Uncharacterized protein</fullName>
    </submittedName>
</protein>
<feature type="transmembrane region" description="Helical" evidence="1">
    <location>
        <begin position="299"/>
        <end position="314"/>
    </location>
</feature>
<keyword evidence="1" id="KW-0472">Membrane</keyword>